<feature type="domain" description="DUF5658" evidence="2">
    <location>
        <begin position="4"/>
        <end position="88"/>
    </location>
</feature>
<dbReference type="Pfam" id="PF18902">
    <property type="entry name" value="DUF5658"/>
    <property type="match status" value="1"/>
</dbReference>
<evidence type="ECO:0000259" key="2">
    <source>
        <dbReference type="Pfam" id="PF18902"/>
    </source>
</evidence>
<evidence type="ECO:0000313" key="3">
    <source>
        <dbReference type="EMBL" id="KKM07486.1"/>
    </source>
</evidence>
<evidence type="ECO:0000256" key="1">
    <source>
        <dbReference type="SAM" id="Phobius"/>
    </source>
</evidence>
<dbReference type="EMBL" id="LAZR01015760">
    <property type="protein sequence ID" value="KKM07486.1"/>
    <property type="molecule type" value="Genomic_DNA"/>
</dbReference>
<feature type="transmembrane region" description="Helical" evidence="1">
    <location>
        <begin position="71"/>
        <end position="90"/>
    </location>
</feature>
<comment type="caution">
    <text evidence="3">The sequence shown here is derived from an EMBL/GenBank/DDBJ whole genome shotgun (WGS) entry which is preliminary data.</text>
</comment>
<organism evidence="3">
    <name type="scientific">marine sediment metagenome</name>
    <dbReference type="NCBI Taxonomy" id="412755"/>
    <lineage>
        <taxon>unclassified sequences</taxon>
        <taxon>metagenomes</taxon>
        <taxon>ecological metagenomes</taxon>
    </lineage>
</organism>
<keyword evidence="1" id="KW-0472">Membrane</keyword>
<protein>
    <recommendedName>
        <fullName evidence="2">DUF5658 domain-containing protein</fullName>
    </recommendedName>
</protein>
<keyword evidence="1" id="KW-0812">Transmembrane</keyword>
<keyword evidence="1" id="KW-1133">Transmembrane helix</keyword>
<accession>A0A0F9JP99</accession>
<reference evidence="3" key="1">
    <citation type="journal article" date="2015" name="Nature">
        <title>Complex archaea that bridge the gap between prokaryotes and eukaryotes.</title>
        <authorList>
            <person name="Spang A."/>
            <person name="Saw J.H."/>
            <person name="Jorgensen S.L."/>
            <person name="Zaremba-Niedzwiedzka K."/>
            <person name="Martijn J."/>
            <person name="Lind A.E."/>
            <person name="van Eijk R."/>
            <person name="Schleper C."/>
            <person name="Guy L."/>
            <person name="Ettema T.J."/>
        </authorList>
    </citation>
    <scope>NUCLEOTIDE SEQUENCE</scope>
</reference>
<sequence>MLKLFLASNVFDSTSTWAALMLGSVEGNPIVGYLMSLVGVVPALAVKMLLVVLVGVILWRLGLVRFLKVPTYALFVIAILNSLQVVLMVSL</sequence>
<feature type="transmembrane region" description="Helical" evidence="1">
    <location>
        <begin position="34"/>
        <end position="59"/>
    </location>
</feature>
<proteinExistence type="predicted"/>
<dbReference type="AlphaFoldDB" id="A0A0F9JP99"/>
<gene>
    <name evidence="3" type="ORF">LCGC14_1733430</name>
</gene>
<dbReference type="InterPro" id="IPR043717">
    <property type="entry name" value="DUF5658"/>
</dbReference>
<name>A0A0F9JP99_9ZZZZ</name>